<dbReference type="Gene3D" id="3.30.200.20">
    <property type="entry name" value="Phosphorylase Kinase, domain 1"/>
    <property type="match status" value="1"/>
</dbReference>
<dbReference type="EMBL" id="BONE01000014">
    <property type="protein sequence ID" value="GIF72724.1"/>
    <property type="molecule type" value="Genomic_DNA"/>
</dbReference>
<reference evidence="1 2" key="1">
    <citation type="submission" date="2021-01" db="EMBL/GenBank/DDBJ databases">
        <title>Whole genome shotgun sequence of Asanoa siamensis NBRC 107932.</title>
        <authorList>
            <person name="Komaki H."/>
            <person name="Tamura T."/>
        </authorList>
    </citation>
    <scope>NUCLEOTIDE SEQUENCE [LARGE SCALE GENOMIC DNA]</scope>
    <source>
        <strain evidence="1 2">NBRC 107932</strain>
    </source>
</reference>
<sequence length="317" mass="34116">MRDRPAGVTDTDLVSGLAAGWGLAVRTVDYLPVGAGSYHWSAVTTDDRRWFVTVDDVAGGAALDAALATALRLRAEAGLDFVVAPVATVTGGPTWRLTPRHALSVYPHVDGTTGDFGPHPPADRARVVDLLAALHLATPVVAATAPRADPRLAGRDGLDRALADLDRRWPGGPYAEPARDLLARHADRVAGWLADFDGLVAEIQATSASWVVTHGEPHPGNVLQSAEGPRLLDWETVRLAPSERDLWLLDPDPALLTRYTEATGIAVSPAVMAFYRLRWRLDDIAIFVDDLRRPHGATDDPAAALRYLTGYLTWQGD</sequence>
<evidence type="ECO:0000313" key="1">
    <source>
        <dbReference type="EMBL" id="GIF72724.1"/>
    </source>
</evidence>
<proteinExistence type="predicted"/>
<comment type="caution">
    <text evidence="1">The sequence shown here is derived from an EMBL/GenBank/DDBJ whole genome shotgun (WGS) entry which is preliminary data.</text>
</comment>
<evidence type="ECO:0000313" key="2">
    <source>
        <dbReference type="Proteomes" id="UP000604117"/>
    </source>
</evidence>
<dbReference type="Gene3D" id="1.10.510.10">
    <property type="entry name" value="Transferase(Phosphotransferase) domain 1"/>
    <property type="match status" value="1"/>
</dbReference>
<dbReference type="Proteomes" id="UP000604117">
    <property type="component" value="Unassembled WGS sequence"/>
</dbReference>
<evidence type="ECO:0008006" key="3">
    <source>
        <dbReference type="Google" id="ProtNLM"/>
    </source>
</evidence>
<dbReference type="Gene3D" id="1.20.58.840">
    <property type="match status" value="1"/>
</dbReference>
<keyword evidence="2" id="KW-1185">Reference proteome</keyword>
<dbReference type="InterPro" id="IPR011009">
    <property type="entry name" value="Kinase-like_dom_sf"/>
</dbReference>
<gene>
    <name evidence="1" type="ORF">Asi02nite_22420</name>
</gene>
<name>A0ABQ4CN57_9ACTN</name>
<protein>
    <recommendedName>
        <fullName evidence="3">Spectinomycin phosphotransferase</fullName>
    </recommendedName>
</protein>
<organism evidence="1 2">
    <name type="scientific">Asanoa siamensis</name>
    <dbReference type="NCBI Taxonomy" id="926357"/>
    <lineage>
        <taxon>Bacteria</taxon>
        <taxon>Bacillati</taxon>
        <taxon>Actinomycetota</taxon>
        <taxon>Actinomycetes</taxon>
        <taxon>Micromonosporales</taxon>
        <taxon>Micromonosporaceae</taxon>
        <taxon>Asanoa</taxon>
    </lineage>
</organism>
<dbReference type="RefSeq" id="WP_239126639.1">
    <property type="nucleotide sequence ID" value="NZ_BONE01000014.1"/>
</dbReference>
<dbReference type="SUPFAM" id="SSF56112">
    <property type="entry name" value="Protein kinase-like (PK-like)"/>
    <property type="match status" value="1"/>
</dbReference>
<accession>A0ABQ4CN57</accession>